<proteinExistence type="predicted"/>
<dbReference type="InterPro" id="IPR010982">
    <property type="entry name" value="Lambda_DNA-bd_dom_sf"/>
</dbReference>
<keyword evidence="5" id="KW-1185">Reference proteome</keyword>
<accession>A0ABS1K815</accession>
<dbReference type="SMART" id="SM00530">
    <property type="entry name" value="HTH_XRE"/>
    <property type="match status" value="1"/>
</dbReference>
<dbReference type="EMBL" id="JAERSF010000001">
    <property type="protein sequence ID" value="MBL0735418.1"/>
    <property type="molecule type" value="Genomic_DNA"/>
</dbReference>
<dbReference type="PROSITE" id="PS50943">
    <property type="entry name" value="HTH_CROC1"/>
    <property type="match status" value="1"/>
</dbReference>
<evidence type="ECO:0000256" key="2">
    <source>
        <dbReference type="SAM" id="Coils"/>
    </source>
</evidence>
<evidence type="ECO:0000313" key="5">
    <source>
        <dbReference type="Proteomes" id="UP000603728"/>
    </source>
</evidence>
<dbReference type="RefSeq" id="WP_201998320.1">
    <property type="nucleotide sequence ID" value="NZ_JAERSF010000001.1"/>
</dbReference>
<reference evidence="4 5" key="1">
    <citation type="submission" date="2021-01" db="EMBL/GenBank/DDBJ databases">
        <title>Genome seq and assembly of Flavobacterium sp. GN10.</title>
        <authorList>
            <person name="Chhetri G."/>
        </authorList>
    </citation>
    <scope>NUCLEOTIDE SEQUENCE [LARGE SCALE GENOMIC DNA]</scope>
    <source>
        <strain evidence="4 5">GN10</strain>
    </source>
</reference>
<evidence type="ECO:0000256" key="1">
    <source>
        <dbReference type="ARBA" id="ARBA00023125"/>
    </source>
</evidence>
<gene>
    <name evidence="4" type="ORF">JI750_00850</name>
</gene>
<dbReference type="InterPro" id="IPR001387">
    <property type="entry name" value="Cro/C1-type_HTH"/>
</dbReference>
<dbReference type="CDD" id="cd00093">
    <property type="entry name" value="HTH_XRE"/>
    <property type="match status" value="1"/>
</dbReference>
<dbReference type="Gene3D" id="1.10.260.40">
    <property type="entry name" value="lambda repressor-like DNA-binding domains"/>
    <property type="match status" value="1"/>
</dbReference>
<organism evidence="4 5">
    <name type="scientific">Flavobacterium tagetis</name>
    <dbReference type="NCBI Taxonomy" id="2801336"/>
    <lineage>
        <taxon>Bacteria</taxon>
        <taxon>Pseudomonadati</taxon>
        <taxon>Bacteroidota</taxon>
        <taxon>Flavobacteriia</taxon>
        <taxon>Flavobacteriales</taxon>
        <taxon>Flavobacteriaceae</taxon>
        <taxon>Flavobacterium</taxon>
    </lineage>
</organism>
<keyword evidence="2" id="KW-0175">Coiled coil</keyword>
<feature type="domain" description="HTH cro/C1-type" evidence="3">
    <location>
        <begin position="7"/>
        <end position="61"/>
    </location>
</feature>
<keyword evidence="1" id="KW-0238">DNA-binding</keyword>
<sequence length="105" mass="12257">MNIGENIRKYRREKDLKAEQIFEEIGISQSTYSKIENNRCKVDIATLIKIASVLNIDVVELLSIPKKPAKYDELNLLIKTLEDKIVLLKEQNFLLKEEIEILKKK</sequence>
<dbReference type="PANTHER" id="PTHR46558">
    <property type="entry name" value="TRACRIPTIONAL REGULATORY PROTEIN-RELATED-RELATED"/>
    <property type="match status" value="1"/>
</dbReference>
<dbReference type="Proteomes" id="UP000603728">
    <property type="component" value="Unassembled WGS sequence"/>
</dbReference>
<feature type="coiled-coil region" evidence="2">
    <location>
        <begin position="71"/>
        <end position="105"/>
    </location>
</feature>
<dbReference type="Pfam" id="PF01381">
    <property type="entry name" value="HTH_3"/>
    <property type="match status" value="1"/>
</dbReference>
<protein>
    <submittedName>
        <fullName evidence="4">Helix-turn-helix transcriptional regulator</fullName>
    </submittedName>
</protein>
<evidence type="ECO:0000259" key="3">
    <source>
        <dbReference type="PROSITE" id="PS50943"/>
    </source>
</evidence>
<dbReference type="PANTHER" id="PTHR46558:SF11">
    <property type="entry name" value="HTH-TYPE TRANSCRIPTIONAL REGULATOR XRE"/>
    <property type="match status" value="1"/>
</dbReference>
<name>A0ABS1K815_9FLAO</name>
<evidence type="ECO:0000313" key="4">
    <source>
        <dbReference type="EMBL" id="MBL0735418.1"/>
    </source>
</evidence>
<dbReference type="SUPFAM" id="SSF47413">
    <property type="entry name" value="lambda repressor-like DNA-binding domains"/>
    <property type="match status" value="1"/>
</dbReference>
<comment type="caution">
    <text evidence="4">The sequence shown here is derived from an EMBL/GenBank/DDBJ whole genome shotgun (WGS) entry which is preliminary data.</text>
</comment>